<dbReference type="FunFam" id="3.40.50.300:FF:000503">
    <property type="entry name" value="Peptide chain release factor subunit 3"/>
    <property type="match status" value="1"/>
</dbReference>
<reference evidence="16 17" key="1">
    <citation type="submission" date="2020-11" db="EMBL/GenBank/DDBJ databases">
        <title>Kefir isolates.</title>
        <authorList>
            <person name="Marcisauskas S."/>
            <person name="Kim Y."/>
            <person name="Blasche S."/>
        </authorList>
    </citation>
    <scope>NUCLEOTIDE SEQUENCE [LARGE SCALE GENOMIC DNA]</scope>
    <source>
        <strain evidence="16 17">KR</strain>
    </source>
</reference>
<comment type="subcellular location">
    <subcellularLocation>
        <location evidence="1">Cytoplasm</location>
    </subcellularLocation>
</comment>
<evidence type="ECO:0000256" key="13">
    <source>
        <dbReference type="ARBA" id="ARBA00031881"/>
    </source>
</evidence>
<dbReference type="Proteomes" id="UP000777482">
    <property type="component" value="Unassembled WGS sequence"/>
</dbReference>
<feature type="domain" description="Tr-type G" evidence="15">
    <location>
        <begin position="382"/>
        <end position="614"/>
    </location>
</feature>
<sequence length="824" mass="87317">MLSRSFFVLYVDTGTLLRSTSLGVVRLVSAICSSTDPKFKKACMHRVVRSSRSTDAVSTQMSGGFNPGANSFNPNAGSFIPGGAPAFVPGQPYGGPAAYGAQQGQQQQQQQGGNPADYYNQYAGAPYGAPGAGYGACVRSVENSCPGGELTPFLTYAGGQYGYAPQQGYGQAPAGYGAHDPFAARYNNNNNGGGGPGGYQQPPPQQPQTRVYEPPVRSSVVRPAVDPSAKPASVSLSIGGGAKTVSLPKADPDAKPATVSLKIGGGGGAASKSSAGAASSSAAGSAAGSSKAATPANSSKAATPNSSKPATPVAGKSAAAAAPSAAVKKEEKVAAANAKKEEKAEAKKVEEAKKDAVEAEIQAVADAEALEDLYGGDDKEVKPHVNIVFIGHVDAGKSTMGGNILYLCGMVDKRTLEKYEREAKEAGRESWYLSWALDSTSQEREKGKTVEVGRAYFETDTRRYTILDAPGHKSFVPSMISGAAQADVAVLVISARKGEFETGFEKGGQTREHAMLVKTAGVQKLVVVVNKMDDPTVNWGKERYDEIVGKLSPFLKGTGYNLKTDVAFIPVSGFTGANIKVAVDRKIAPWVEGEPLLTFLDQMPLLDRKTNAPLMVPISEKYSDMGCVVVGKLESGKVRKNQDLLLMPNKTPVQATAIYNEMEEEVPLALSGDNVRIRLRGVEDTDINVGFMLTDPKKPVKAVTQFEAQLVILDVKNLISAGWSAVMHVHTASEEITLVQLLHYYDRKTGRKSRKPPQFAKKGMKIIALVETAQPVCVETFKNYPQLGRFTLRDEGKTVAIGKIVRLIERSEDLPDVAKLEIGA</sequence>
<gene>
    <name evidence="16" type="primary">SUP35</name>
    <name evidence="16" type="ORF">C6P46_004730</name>
</gene>
<evidence type="ECO:0000256" key="11">
    <source>
        <dbReference type="ARBA" id="ARBA00030210"/>
    </source>
</evidence>
<keyword evidence="9" id="KW-0342">GTP-binding</keyword>
<feature type="compositionally biased region" description="Low complexity" evidence="14">
    <location>
        <begin position="270"/>
        <end position="293"/>
    </location>
</feature>
<dbReference type="SUPFAM" id="SSF50447">
    <property type="entry name" value="Translation proteins"/>
    <property type="match status" value="1"/>
</dbReference>
<dbReference type="GO" id="GO:0005525">
    <property type="term" value="F:GTP binding"/>
    <property type="evidence" value="ECO:0007669"/>
    <property type="project" value="UniProtKB-KW"/>
</dbReference>
<dbReference type="Pfam" id="PF03144">
    <property type="entry name" value="GTP_EFTU_D2"/>
    <property type="match status" value="1"/>
</dbReference>
<dbReference type="InterPro" id="IPR009000">
    <property type="entry name" value="Transl_B-barrel_sf"/>
</dbReference>
<dbReference type="AlphaFoldDB" id="A0A9P7B622"/>
<evidence type="ECO:0000256" key="6">
    <source>
        <dbReference type="ARBA" id="ARBA00022737"/>
    </source>
</evidence>
<dbReference type="InterPro" id="IPR000795">
    <property type="entry name" value="T_Tr_GTP-bd_dom"/>
</dbReference>
<dbReference type="PRINTS" id="PR01343">
    <property type="entry name" value="YEASTERF"/>
</dbReference>
<keyword evidence="7" id="KW-0547">Nucleotide-binding</keyword>
<dbReference type="InterPro" id="IPR050100">
    <property type="entry name" value="TRAFAC_GTPase_members"/>
</dbReference>
<dbReference type="GO" id="GO:0018444">
    <property type="term" value="C:translation release factor complex"/>
    <property type="evidence" value="ECO:0007669"/>
    <property type="project" value="UniProtKB-ARBA"/>
</dbReference>
<dbReference type="OrthoDB" id="342024at2759"/>
<dbReference type="CDD" id="cd01883">
    <property type="entry name" value="EF1_alpha"/>
    <property type="match status" value="1"/>
</dbReference>
<evidence type="ECO:0000256" key="8">
    <source>
        <dbReference type="ARBA" id="ARBA00022917"/>
    </source>
</evidence>
<dbReference type="InterPro" id="IPR031157">
    <property type="entry name" value="G_TR_CS"/>
</dbReference>
<feature type="compositionally biased region" description="Polar residues" evidence="14">
    <location>
        <begin position="295"/>
        <end position="309"/>
    </location>
</feature>
<evidence type="ECO:0000313" key="17">
    <source>
        <dbReference type="Proteomes" id="UP000777482"/>
    </source>
</evidence>
<evidence type="ECO:0000256" key="3">
    <source>
        <dbReference type="ARBA" id="ARBA00015765"/>
    </source>
</evidence>
<evidence type="ECO:0000256" key="9">
    <source>
        <dbReference type="ARBA" id="ARBA00023134"/>
    </source>
</evidence>
<evidence type="ECO:0000256" key="10">
    <source>
        <dbReference type="ARBA" id="ARBA00029585"/>
    </source>
</evidence>
<dbReference type="FunFam" id="2.40.30.10:FF:000020">
    <property type="entry name" value="Translation elongation factor EF-1"/>
    <property type="match status" value="1"/>
</dbReference>
<evidence type="ECO:0000256" key="12">
    <source>
        <dbReference type="ARBA" id="ARBA00030845"/>
    </source>
</evidence>
<dbReference type="GO" id="GO:0002184">
    <property type="term" value="P:cytoplasmic translational termination"/>
    <property type="evidence" value="ECO:0007669"/>
    <property type="project" value="UniProtKB-ARBA"/>
</dbReference>
<dbReference type="InterPro" id="IPR009001">
    <property type="entry name" value="Transl_elong_EF1A/Init_IF2_C"/>
</dbReference>
<evidence type="ECO:0000256" key="2">
    <source>
        <dbReference type="ARBA" id="ARBA00007249"/>
    </source>
</evidence>
<dbReference type="InterPro" id="IPR004161">
    <property type="entry name" value="EFTu-like_2"/>
</dbReference>
<feature type="compositionally biased region" description="Low complexity" evidence="14">
    <location>
        <begin position="313"/>
        <end position="326"/>
    </location>
</feature>
<comment type="similarity">
    <text evidence="2">Belongs to the TRAFAC class translation factor GTPase superfamily. Classic translation factor GTPase family. EF-Tu/EF-1A subfamily.</text>
</comment>
<evidence type="ECO:0000256" key="7">
    <source>
        <dbReference type="ARBA" id="ARBA00022741"/>
    </source>
</evidence>
<organism evidence="16 17">
    <name type="scientific">Rhodotorula mucilaginosa</name>
    <name type="common">Yeast</name>
    <name type="synonym">Rhodotorula rubra</name>
    <dbReference type="NCBI Taxonomy" id="5537"/>
    <lineage>
        <taxon>Eukaryota</taxon>
        <taxon>Fungi</taxon>
        <taxon>Dikarya</taxon>
        <taxon>Basidiomycota</taxon>
        <taxon>Pucciniomycotina</taxon>
        <taxon>Microbotryomycetes</taxon>
        <taxon>Sporidiobolales</taxon>
        <taxon>Sporidiobolaceae</taxon>
        <taxon>Rhodotorula</taxon>
    </lineage>
</organism>
<feature type="compositionally biased region" description="Low complexity" evidence="14">
    <location>
        <begin position="214"/>
        <end position="229"/>
    </location>
</feature>
<comment type="caution">
    <text evidence="16">The sequence shown here is derived from an EMBL/GenBank/DDBJ whole genome shotgun (WGS) entry which is preliminary data.</text>
</comment>
<keyword evidence="5" id="KW-0597">Phosphoprotein</keyword>
<dbReference type="PANTHER" id="PTHR23115">
    <property type="entry name" value="TRANSLATION FACTOR"/>
    <property type="match status" value="1"/>
</dbReference>
<accession>A0A9P7B622</accession>
<dbReference type="GO" id="GO:0003924">
    <property type="term" value="F:GTPase activity"/>
    <property type="evidence" value="ECO:0007669"/>
    <property type="project" value="InterPro"/>
</dbReference>
<keyword evidence="17" id="KW-1185">Reference proteome</keyword>
<dbReference type="PRINTS" id="PR00315">
    <property type="entry name" value="ELONGATNFCT"/>
</dbReference>
<evidence type="ECO:0000256" key="1">
    <source>
        <dbReference type="ARBA" id="ARBA00004496"/>
    </source>
</evidence>
<dbReference type="Gene3D" id="2.40.30.10">
    <property type="entry name" value="Translation factors"/>
    <property type="match status" value="2"/>
</dbReference>
<dbReference type="PROSITE" id="PS51722">
    <property type="entry name" value="G_TR_2"/>
    <property type="match status" value="1"/>
</dbReference>
<name>A0A9P7B622_RHOMI</name>
<evidence type="ECO:0000259" key="15">
    <source>
        <dbReference type="PROSITE" id="PS51722"/>
    </source>
</evidence>
<feature type="region of interest" description="Disordered" evidence="14">
    <location>
        <begin position="174"/>
        <end position="327"/>
    </location>
</feature>
<keyword evidence="8" id="KW-0648">Protein biosynthesis</keyword>
<dbReference type="InterPro" id="IPR054696">
    <property type="entry name" value="GTP-eEF1A_C"/>
</dbReference>
<dbReference type="InterPro" id="IPR027417">
    <property type="entry name" value="P-loop_NTPase"/>
</dbReference>
<feature type="compositionally biased region" description="Low complexity" evidence="14">
    <location>
        <begin position="95"/>
        <end position="113"/>
    </location>
</feature>
<dbReference type="EMBL" id="PUHQ01000047">
    <property type="protein sequence ID" value="KAG0660100.1"/>
    <property type="molecule type" value="Genomic_DNA"/>
</dbReference>
<dbReference type="SUPFAM" id="SSF52540">
    <property type="entry name" value="P-loop containing nucleoside triphosphate hydrolases"/>
    <property type="match status" value="1"/>
</dbReference>
<keyword evidence="6" id="KW-0677">Repeat</keyword>
<dbReference type="CDD" id="cd04089">
    <property type="entry name" value="eRF3_II"/>
    <property type="match status" value="1"/>
</dbReference>
<dbReference type="CDD" id="cd03704">
    <property type="entry name" value="eRF3_C_III"/>
    <property type="match status" value="1"/>
</dbReference>
<protein>
    <recommendedName>
        <fullName evidence="3">Eukaryotic peptide chain release factor GTP-binding subunit</fullName>
    </recommendedName>
    <alternativeName>
        <fullName evidence="13">ERF-3</fullName>
    </alternativeName>
    <alternativeName>
        <fullName evidence="12">ERF2</fullName>
    </alternativeName>
    <alternativeName>
        <fullName evidence="10">Polypeptide release factor 3</fullName>
    </alternativeName>
    <alternativeName>
        <fullName evidence="11">Translation release factor 3</fullName>
    </alternativeName>
</protein>
<dbReference type="GO" id="GO:0000288">
    <property type="term" value="P:nuclear-transcribed mRNA catabolic process, deadenylation-dependent decay"/>
    <property type="evidence" value="ECO:0007669"/>
    <property type="project" value="InterPro"/>
</dbReference>
<dbReference type="FunFam" id="2.40.30.10:FF:000017">
    <property type="entry name" value="Eukaryotic peptide chain release factor GTP-binding subunit"/>
    <property type="match status" value="1"/>
</dbReference>
<dbReference type="GO" id="GO:0005829">
    <property type="term" value="C:cytosol"/>
    <property type="evidence" value="ECO:0007669"/>
    <property type="project" value="GOC"/>
</dbReference>
<dbReference type="GO" id="GO:0003747">
    <property type="term" value="F:translation release factor activity"/>
    <property type="evidence" value="ECO:0007669"/>
    <property type="project" value="InterPro"/>
</dbReference>
<keyword evidence="4" id="KW-0963">Cytoplasm</keyword>
<dbReference type="Pfam" id="PF00009">
    <property type="entry name" value="GTP_EFTU"/>
    <property type="match status" value="1"/>
</dbReference>
<proteinExistence type="inferred from homology"/>
<dbReference type="InterPro" id="IPR003285">
    <property type="entry name" value="Sup35"/>
</dbReference>
<evidence type="ECO:0000256" key="5">
    <source>
        <dbReference type="ARBA" id="ARBA00022553"/>
    </source>
</evidence>
<dbReference type="SUPFAM" id="SSF50465">
    <property type="entry name" value="EF-Tu/eEF-1alpha/eIF2-gamma C-terminal domain"/>
    <property type="match status" value="1"/>
</dbReference>
<evidence type="ECO:0000256" key="4">
    <source>
        <dbReference type="ARBA" id="ARBA00022490"/>
    </source>
</evidence>
<dbReference type="Pfam" id="PF22594">
    <property type="entry name" value="GTP-eEF1A_C"/>
    <property type="match status" value="1"/>
</dbReference>
<evidence type="ECO:0000256" key="14">
    <source>
        <dbReference type="SAM" id="MobiDB-lite"/>
    </source>
</evidence>
<dbReference type="PROSITE" id="PS00301">
    <property type="entry name" value="G_TR_1"/>
    <property type="match status" value="1"/>
</dbReference>
<feature type="region of interest" description="Disordered" evidence="14">
    <location>
        <begin position="95"/>
        <end position="118"/>
    </location>
</feature>
<evidence type="ECO:0000313" key="16">
    <source>
        <dbReference type="EMBL" id="KAG0660100.1"/>
    </source>
</evidence>
<dbReference type="Gene3D" id="3.40.50.300">
    <property type="entry name" value="P-loop containing nucleotide triphosphate hydrolases"/>
    <property type="match status" value="1"/>
</dbReference>